<dbReference type="InterPro" id="IPR007357">
    <property type="entry name" value="PhrB-like"/>
</dbReference>
<dbReference type="RefSeq" id="WP_120103157.1">
    <property type="nucleotide sequence ID" value="NZ_QKNY01000014.1"/>
</dbReference>
<keyword evidence="2" id="KW-1185">Reference proteome</keyword>
<keyword evidence="1" id="KW-0456">Lyase</keyword>
<dbReference type="InterPro" id="IPR014729">
    <property type="entry name" value="Rossmann-like_a/b/a_fold"/>
</dbReference>
<dbReference type="PANTHER" id="PTHR38657">
    <property type="entry name" value="SLR1343 PROTEIN"/>
    <property type="match status" value="1"/>
</dbReference>
<evidence type="ECO:0000313" key="2">
    <source>
        <dbReference type="Proteomes" id="UP000276588"/>
    </source>
</evidence>
<dbReference type="InterPro" id="IPR036134">
    <property type="entry name" value="Crypto/Photolyase_FAD-like_sf"/>
</dbReference>
<sequence length="525" mass="60116">MQQPIVGDPPEYSLRDTDVPWVLGTQLTTRSGPIARAPEGSPVLMIEAHDFAARKPYHHHKLTLVFAAMRHFRDRLRDAGYEVIYITAESFADGLATFFDDYPEARLVAMRSPSYGSERRFRELIEAADGDVRFVDNELFVSTRQAFDEWANADPDDETPTFKHEPMYRWLRRETGMLMNGDQPVGGEWNYDDENREFPDETWTAPPTPSAAPDEQTVETAAWVDATFETWGNTAVDTFPWPVTRKQACEALTQFIDERLGEFGRYQDAMRADDWAMAHSLLGSSINLGLLHPVEVIDAITDAYESRDLPLNAVEGCIRQILGWREFMRHVYRHAMPALAEANQLDATASLPAFYWDGDTEMECLSQTISEVHDRGYSHHIQRLMVLANFATLWGVEPSELNDWFHATYVDAYHWVTTPNVIEMGQYGHGVFATKPYVSSANYIDKMSDYCSDCKYYKTKTTGENACPFNALYWDFLDRNEAQLRSNHRMGLMYSHVDDKQETDEMAAIRERVAELRTKAVDGRL</sequence>
<gene>
    <name evidence="1" type="ORF">DM826_09475</name>
</gene>
<name>A0A3A6PKL4_9EURY</name>
<dbReference type="GO" id="GO:0016829">
    <property type="term" value="F:lyase activity"/>
    <property type="evidence" value="ECO:0007669"/>
    <property type="project" value="UniProtKB-KW"/>
</dbReference>
<dbReference type="Gene3D" id="1.10.10.1710">
    <property type="entry name" value="Deoxyribodipyrimidine photolyase-related"/>
    <property type="match status" value="1"/>
</dbReference>
<reference evidence="1 2" key="1">
    <citation type="submission" date="2018-06" db="EMBL/GenBank/DDBJ databases">
        <title>Halonotius sp. F13-13 a new haloarchaeeon isolated from a solar saltern from Isla Cristina, Huelva, Spain.</title>
        <authorList>
            <person name="Duran-Viseras A."/>
            <person name="Sanchez-Porro C."/>
            <person name="Ventosa A."/>
        </authorList>
    </citation>
    <scope>NUCLEOTIDE SEQUENCE [LARGE SCALE GENOMIC DNA]</scope>
    <source>
        <strain evidence="1 2">F13-13</strain>
    </source>
</reference>
<dbReference type="PANTHER" id="PTHR38657:SF1">
    <property type="entry name" value="SLR1343 PROTEIN"/>
    <property type="match status" value="1"/>
</dbReference>
<dbReference type="Gene3D" id="1.10.579.10">
    <property type="entry name" value="DNA Cyclobutane Dipyrimidine Photolyase, subunit A, domain 3"/>
    <property type="match status" value="1"/>
</dbReference>
<evidence type="ECO:0000313" key="1">
    <source>
        <dbReference type="EMBL" id="RJX42592.1"/>
    </source>
</evidence>
<organism evidence="1 2">
    <name type="scientific">Halonotius aquaticus</name>
    <dbReference type="NCBI Taxonomy" id="2216978"/>
    <lineage>
        <taxon>Archaea</taxon>
        <taxon>Methanobacteriati</taxon>
        <taxon>Methanobacteriota</taxon>
        <taxon>Stenosarchaea group</taxon>
        <taxon>Halobacteria</taxon>
        <taxon>Halobacteriales</taxon>
        <taxon>Haloferacaceae</taxon>
        <taxon>Halonotius</taxon>
    </lineage>
</organism>
<dbReference type="Gene3D" id="1.25.40.80">
    <property type="match status" value="1"/>
</dbReference>
<proteinExistence type="predicted"/>
<dbReference type="InterPro" id="IPR052551">
    <property type="entry name" value="UV-DNA_repair_photolyase"/>
</dbReference>
<dbReference type="AlphaFoldDB" id="A0A3A6PKL4"/>
<dbReference type="Proteomes" id="UP000276588">
    <property type="component" value="Unassembled WGS sequence"/>
</dbReference>
<dbReference type="EMBL" id="QKNY01000014">
    <property type="protein sequence ID" value="RJX42592.1"/>
    <property type="molecule type" value="Genomic_DNA"/>
</dbReference>
<dbReference type="Gene3D" id="3.40.50.620">
    <property type="entry name" value="HUPs"/>
    <property type="match status" value="1"/>
</dbReference>
<comment type="caution">
    <text evidence="1">The sequence shown here is derived from an EMBL/GenBank/DDBJ whole genome shotgun (WGS) entry which is preliminary data.</text>
</comment>
<dbReference type="OrthoDB" id="371734at2157"/>
<dbReference type="Pfam" id="PF04244">
    <property type="entry name" value="DPRP"/>
    <property type="match status" value="1"/>
</dbReference>
<protein>
    <submittedName>
        <fullName evidence="1">Cryptochrome/photolyase family protein</fullName>
    </submittedName>
</protein>
<accession>A0A3A6PKL4</accession>
<dbReference type="SUPFAM" id="SSF48173">
    <property type="entry name" value="Cryptochrome/photolyase FAD-binding domain"/>
    <property type="match status" value="1"/>
</dbReference>